<evidence type="ECO:0000313" key="2">
    <source>
        <dbReference type="Proteomes" id="UP000176260"/>
    </source>
</evidence>
<dbReference type="GO" id="GO:0006355">
    <property type="term" value="P:regulation of DNA-templated transcription"/>
    <property type="evidence" value="ECO:0007669"/>
    <property type="project" value="InterPro"/>
</dbReference>
<dbReference type="EMBL" id="MHIA01000033">
    <property type="protein sequence ID" value="OGY41129.1"/>
    <property type="molecule type" value="Genomic_DNA"/>
</dbReference>
<dbReference type="AlphaFoldDB" id="A0A1G1XM67"/>
<protein>
    <submittedName>
        <fullName evidence="1">Uncharacterized protein</fullName>
    </submittedName>
</protein>
<reference evidence="1 2" key="1">
    <citation type="journal article" date="2016" name="Nat. Commun.">
        <title>Thousands of microbial genomes shed light on interconnected biogeochemical processes in an aquifer system.</title>
        <authorList>
            <person name="Anantharaman K."/>
            <person name="Brown C.T."/>
            <person name="Hug L.A."/>
            <person name="Sharon I."/>
            <person name="Castelle C.J."/>
            <person name="Probst A.J."/>
            <person name="Thomas B.C."/>
            <person name="Singh A."/>
            <person name="Wilkins M.J."/>
            <person name="Karaoz U."/>
            <person name="Brodie E.L."/>
            <person name="Williams K.H."/>
            <person name="Hubbard S.S."/>
            <person name="Banfield J.F."/>
        </authorList>
    </citation>
    <scope>NUCLEOTIDE SEQUENCE [LARGE SCALE GENOMIC DNA]</scope>
</reference>
<proteinExistence type="predicted"/>
<organism evidence="1 2">
    <name type="scientific">Candidatus Buchananbacteria bacterium RBG_13_39_9</name>
    <dbReference type="NCBI Taxonomy" id="1797531"/>
    <lineage>
        <taxon>Bacteria</taxon>
        <taxon>Candidatus Buchananiibacteriota</taxon>
    </lineage>
</organism>
<gene>
    <name evidence="1" type="ORF">A2Y67_00805</name>
</gene>
<sequence length="69" mass="8068">MPRLTVEFPEKAYEMIKSLSQRQGVSKTEVLRRVLALYHYVCQEVEKGRKLVILNESGGVIKEIVWYNN</sequence>
<dbReference type="Proteomes" id="UP000176260">
    <property type="component" value="Unassembled WGS sequence"/>
</dbReference>
<evidence type="ECO:0000313" key="1">
    <source>
        <dbReference type="EMBL" id="OGY41129.1"/>
    </source>
</evidence>
<name>A0A1G1XM67_9BACT</name>
<comment type="caution">
    <text evidence="1">The sequence shown here is derived from an EMBL/GenBank/DDBJ whole genome shotgun (WGS) entry which is preliminary data.</text>
</comment>
<accession>A0A1G1XM67</accession>